<evidence type="ECO:0000256" key="1">
    <source>
        <dbReference type="SAM" id="Phobius"/>
    </source>
</evidence>
<dbReference type="Proteomes" id="UP000218811">
    <property type="component" value="Unassembled WGS sequence"/>
</dbReference>
<gene>
    <name evidence="2" type="ORF">WOLCODRAFT_16224</name>
</gene>
<dbReference type="EMBL" id="KB468053">
    <property type="protein sequence ID" value="PCH39958.1"/>
    <property type="molecule type" value="Genomic_DNA"/>
</dbReference>
<protein>
    <submittedName>
        <fullName evidence="2">Uncharacterized protein</fullName>
    </submittedName>
</protein>
<evidence type="ECO:0000313" key="2">
    <source>
        <dbReference type="EMBL" id="PCH39958.1"/>
    </source>
</evidence>
<organism evidence="2 3">
    <name type="scientific">Wolfiporia cocos (strain MD-104)</name>
    <name type="common">Brown rot fungus</name>
    <dbReference type="NCBI Taxonomy" id="742152"/>
    <lineage>
        <taxon>Eukaryota</taxon>
        <taxon>Fungi</taxon>
        <taxon>Dikarya</taxon>
        <taxon>Basidiomycota</taxon>
        <taxon>Agaricomycotina</taxon>
        <taxon>Agaricomycetes</taxon>
        <taxon>Polyporales</taxon>
        <taxon>Phaeolaceae</taxon>
        <taxon>Wolfiporia</taxon>
    </lineage>
</organism>
<keyword evidence="1" id="KW-0812">Transmembrane</keyword>
<keyword evidence="3" id="KW-1185">Reference proteome</keyword>
<keyword evidence="1" id="KW-0472">Membrane</keyword>
<evidence type="ECO:0000313" key="3">
    <source>
        <dbReference type="Proteomes" id="UP000218811"/>
    </source>
</evidence>
<reference evidence="2 3" key="1">
    <citation type="journal article" date="2012" name="Science">
        <title>The Paleozoic origin of enzymatic lignin decomposition reconstructed from 31 fungal genomes.</title>
        <authorList>
            <person name="Floudas D."/>
            <person name="Binder M."/>
            <person name="Riley R."/>
            <person name="Barry K."/>
            <person name="Blanchette R.A."/>
            <person name="Henrissat B."/>
            <person name="Martinez A.T."/>
            <person name="Otillar R."/>
            <person name="Spatafora J.W."/>
            <person name="Yadav J.S."/>
            <person name="Aerts A."/>
            <person name="Benoit I."/>
            <person name="Boyd A."/>
            <person name="Carlson A."/>
            <person name="Copeland A."/>
            <person name="Coutinho P.M."/>
            <person name="de Vries R.P."/>
            <person name="Ferreira P."/>
            <person name="Findley K."/>
            <person name="Foster B."/>
            <person name="Gaskell J."/>
            <person name="Glotzer D."/>
            <person name="Gorecki P."/>
            <person name="Heitman J."/>
            <person name="Hesse C."/>
            <person name="Hori C."/>
            <person name="Igarashi K."/>
            <person name="Jurgens J.A."/>
            <person name="Kallen N."/>
            <person name="Kersten P."/>
            <person name="Kohler A."/>
            <person name="Kuees U."/>
            <person name="Kumar T.K.A."/>
            <person name="Kuo A."/>
            <person name="LaButti K."/>
            <person name="Larrondo L.F."/>
            <person name="Lindquist E."/>
            <person name="Ling A."/>
            <person name="Lombard V."/>
            <person name="Lucas S."/>
            <person name="Lundell T."/>
            <person name="Martin R."/>
            <person name="McLaughlin D.J."/>
            <person name="Morgenstern I."/>
            <person name="Morin E."/>
            <person name="Murat C."/>
            <person name="Nagy L.G."/>
            <person name="Nolan M."/>
            <person name="Ohm R.A."/>
            <person name="Patyshakuliyeva A."/>
            <person name="Rokas A."/>
            <person name="Ruiz-Duenas F.J."/>
            <person name="Sabat G."/>
            <person name="Salamov A."/>
            <person name="Samejima M."/>
            <person name="Schmutz J."/>
            <person name="Slot J.C."/>
            <person name="St John F."/>
            <person name="Stenlid J."/>
            <person name="Sun H."/>
            <person name="Sun S."/>
            <person name="Syed K."/>
            <person name="Tsang A."/>
            <person name="Wiebenga A."/>
            <person name="Young D."/>
            <person name="Pisabarro A."/>
            <person name="Eastwood D.C."/>
            <person name="Martin F."/>
            <person name="Cullen D."/>
            <person name="Grigoriev I.V."/>
            <person name="Hibbett D.S."/>
        </authorList>
    </citation>
    <scope>NUCLEOTIDE SEQUENCE [LARGE SCALE GENOMIC DNA]</scope>
    <source>
        <strain evidence="2 3">MD-104</strain>
    </source>
</reference>
<sequence length="246" mass="27374">MCIHLQCKSIQPLRGSRPSAMLKRIALKAPTQSFQTISLFPDGPALSHPQTWERRISFFLAEGRTFIVEHYCVSTLKLKTSISSLYSASWPYPLTNHIHQEMSQEAWNDLSHHLQRTLKEYKRAVNENDRSTRERLDKMIPMLMRAAAEVAPDAQTAENLRGEATRWAHADEREREEMMNPLLVGLLAIVATPFALAAAGIVGAGAILYGAGKAAEGIGRGIAAGPQFLWEKFGDDDDQRSSCKEG</sequence>
<dbReference type="AlphaFoldDB" id="A0A2H3JQD6"/>
<proteinExistence type="predicted"/>
<accession>A0A2H3JQD6</accession>
<feature type="transmembrane region" description="Helical" evidence="1">
    <location>
        <begin position="182"/>
        <end position="209"/>
    </location>
</feature>
<name>A0A2H3JQD6_WOLCO</name>
<keyword evidence="1" id="KW-1133">Transmembrane helix</keyword>